<dbReference type="Proteomes" id="UP001500736">
    <property type="component" value="Unassembled WGS sequence"/>
</dbReference>
<sequence>MAQQEFHVFPNVSITGNGDGSIQNPWDLQTALNQSSNVVNGGDTIWLHKGVYNGRFISNISSTVEGKYITVVPYKNEKVVLNGNVSSNKKQVLEVRGANVTFKDFEVTFLGNFPRHVKESGFLKVDGINHTSGHDNKFINLKIYNNPGSGFGSWKFTGGSVVYGCKIYNNGFFSNARGSGAGIYVQNISEKTRKIENNIIFNNYYMGIEAWSASTNADAVYVKNILIKDNVVFNNGSPGNHYKNNLIVATDDKNGINRATNIKVLDNVFYHNADISNTAKGDAASLTLGVNSKALLKNVEVKGNVIIGGNNSLRFDNAENTVFENNLVYAGYVHLSKSILSNISGWTFNNNKYFSKNSRNFRIINHKDYTFDDWKSSFKQDNNSQWNTIKQFSSDTVLNVTQNEYNENSFRIALMDVKGEIVTVDFSDYNFPTGTKYKIVDVENPNKVLSEGTLPLNSKVEFIMQLTEFEKPLHNEYAKKTLSNFGVFEIEFQPESTQAEKSGWFGRLFKWLGF</sequence>
<name>A0ABN1JJ99_9FLAO</name>
<protein>
    <recommendedName>
        <fullName evidence="3">Parallel beta helix pectate lyase-like protein</fullName>
    </recommendedName>
</protein>
<dbReference type="Gene3D" id="2.160.20.10">
    <property type="entry name" value="Single-stranded right-handed beta-helix, Pectin lyase-like"/>
    <property type="match status" value="1"/>
</dbReference>
<evidence type="ECO:0000313" key="1">
    <source>
        <dbReference type="EMBL" id="GAA0741036.1"/>
    </source>
</evidence>
<comment type="caution">
    <text evidence="1">The sequence shown here is derived from an EMBL/GenBank/DDBJ whole genome shotgun (WGS) entry which is preliminary data.</text>
</comment>
<dbReference type="EMBL" id="BAAAGF010000001">
    <property type="protein sequence ID" value="GAA0741036.1"/>
    <property type="molecule type" value="Genomic_DNA"/>
</dbReference>
<dbReference type="InterPro" id="IPR011050">
    <property type="entry name" value="Pectin_lyase_fold/virulence"/>
</dbReference>
<evidence type="ECO:0000313" key="2">
    <source>
        <dbReference type="Proteomes" id="UP001500736"/>
    </source>
</evidence>
<organism evidence="1 2">
    <name type="scientific">Gaetbulibacter jejuensis</name>
    <dbReference type="NCBI Taxonomy" id="584607"/>
    <lineage>
        <taxon>Bacteria</taxon>
        <taxon>Pseudomonadati</taxon>
        <taxon>Bacteroidota</taxon>
        <taxon>Flavobacteriia</taxon>
        <taxon>Flavobacteriales</taxon>
        <taxon>Flavobacteriaceae</taxon>
        <taxon>Gaetbulibacter</taxon>
    </lineage>
</organism>
<gene>
    <name evidence="1" type="ORF">GCM10009431_11790</name>
</gene>
<reference evidence="1 2" key="1">
    <citation type="journal article" date="2019" name="Int. J. Syst. Evol. Microbiol.">
        <title>The Global Catalogue of Microorganisms (GCM) 10K type strain sequencing project: providing services to taxonomists for standard genome sequencing and annotation.</title>
        <authorList>
            <consortium name="The Broad Institute Genomics Platform"/>
            <consortium name="The Broad Institute Genome Sequencing Center for Infectious Disease"/>
            <person name="Wu L."/>
            <person name="Ma J."/>
        </authorList>
    </citation>
    <scope>NUCLEOTIDE SEQUENCE [LARGE SCALE GENOMIC DNA]</scope>
    <source>
        <strain evidence="1 2">JCM 15976</strain>
    </source>
</reference>
<dbReference type="InterPro" id="IPR012334">
    <property type="entry name" value="Pectin_lyas_fold"/>
</dbReference>
<dbReference type="SMART" id="SM00710">
    <property type="entry name" value="PbH1"/>
    <property type="match status" value="5"/>
</dbReference>
<proteinExistence type="predicted"/>
<keyword evidence="2" id="KW-1185">Reference proteome</keyword>
<accession>A0ABN1JJ99</accession>
<dbReference type="SUPFAM" id="SSF51126">
    <property type="entry name" value="Pectin lyase-like"/>
    <property type="match status" value="1"/>
</dbReference>
<evidence type="ECO:0008006" key="3">
    <source>
        <dbReference type="Google" id="ProtNLM"/>
    </source>
</evidence>
<dbReference type="InterPro" id="IPR006626">
    <property type="entry name" value="PbH1"/>
</dbReference>